<dbReference type="Proteomes" id="UP000731907">
    <property type="component" value="Unassembled WGS sequence"/>
</dbReference>
<evidence type="ECO:0000313" key="2">
    <source>
        <dbReference type="Proteomes" id="UP000731907"/>
    </source>
</evidence>
<evidence type="ECO:0000313" key="1">
    <source>
        <dbReference type="EMBL" id="MBU9697269.1"/>
    </source>
</evidence>
<gene>
    <name evidence="1" type="ORF">GU927_005345</name>
</gene>
<dbReference type="RefSeq" id="WP_161761314.1">
    <property type="nucleotide sequence ID" value="NZ_JAAATX020000003.1"/>
</dbReference>
<comment type="caution">
    <text evidence="1">The sequence shown here is derived from an EMBL/GenBank/DDBJ whole genome shotgun (WGS) entry which is preliminary data.</text>
</comment>
<accession>A0ABS6J0I8</accession>
<name>A0ABS6J0I8_9RHOB</name>
<proteinExistence type="predicted"/>
<keyword evidence="2" id="KW-1185">Reference proteome</keyword>
<protein>
    <submittedName>
        <fullName evidence="1">Uncharacterized protein</fullName>
    </submittedName>
</protein>
<dbReference type="EMBL" id="JAAATX020000003">
    <property type="protein sequence ID" value="MBU9697269.1"/>
    <property type="molecule type" value="Genomic_DNA"/>
</dbReference>
<sequence>MVILPKTADLHDKVVATIQAARLLPDLWDSVDLDVGSDLRAIRNLMAELAAGEVFAAEQEAPLVTLATHILAHFGRHLPGYVEIARRGSTDDYPLDDPDLDAMRVFWSRLQDYRRLRQLVLDEIRAEQIIGRLRRAMR</sequence>
<organism evidence="1 2">
    <name type="scientific">Paragemmobacter amnigenus</name>
    <dbReference type="NCBI Taxonomy" id="2852097"/>
    <lineage>
        <taxon>Bacteria</taxon>
        <taxon>Pseudomonadati</taxon>
        <taxon>Pseudomonadota</taxon>
        <taxon>Alphaproteobacteria</taxon>
        <taxon>Rhodobacterales</taxon>
        <taxon>Paracoccaceae</taxon>
        <taxon>Paragemmobacter</taxon>
    </lineage>
</organism>
<reference evidence="1 2" key="1">
    <citation type="submission" date="2021-06" db="EMBL/GenBank/DDBJ databases">
        <title>Rhodobacteraceae bacterium strain HSP-20.</title>
        <authorList>
            <person name="Chen W.-M."/>
        </authorList>
    </citation>
    <scope>NUCLEOTIDE SEQUENCE [LARGE SCALE GENOMIC DNA]</scope>
    <source>
        <strain evidence="1 2">HSP-20</strain>
    </source>
</reference>